<keyword evidence="5" id="KW-1185">Reference proteome</keyword>
<feature type="transmembrane region" description="Helical" evidence="2">
    <location>
        <begin position="343"/>
        <end position="363"/>
    </location>
</feature>
<keyword evidence="2" id="KW-0812">Transmembrane</keyword>
<dbReference type="EMBL" id="QKYV01000008">
    <property type="protein sequence ID" value="PZW38637.1"/>
    <property type="molecule type" value="Genomic_DNA"/>
</dbReference>
<accession>A0A2W7IH57</accession>
<dbReference type="PANTHER" id="PTHR43630">
    <property type="entry name" value="POLY-BETA-1,6-N-ACETYL-D-GLUCOSAMINE SYNTHASE"/>
    <property type="match status" value="1"/>
</dbReference>
<feature type="domain" description="Glycosyltransferase 2-like" evidence="3">
    <location>
        <begin position="41"/>
        <end position="177"/>
    </location>
</feature>
<feature type="transmembrane region" description="Helical" evidence="2">
    <location>
        <begin position="279"/>
        <end position="301"/>
    </location>
</feature>
<protein>
    <submittedName>
        <fullName evidence="4">Cellulose synthase/poly-beta-1,6-N-acetylglucosamine synthase-like glycosyltransferase</fullName>
    </submittedName>
</protein>
<evidence type="ECO:0000256" key="2">
    <source>
        <dbReference type="SAM" id="Phobius"/>
    </source>
</evidence>
<dbReference type="AlphaFoldDB" id="A0A2W7IH57"/>
<dbReference type="Gene3D" id="3.90.550.10">
    <property type="entry name" value="Spore Coat Polysaccharide Biosynthesis Protein SpsA, Chain A"/>
    <property type="match status" value="1"/>
</dbReference>
<dbReference type="Pfam" id="PF00535">
    <property type="entry name" value="Glycos_transf_2"/>
    <property type="match status" value="1"/>
</dbReference>
<proteinExistence type="inferred from homology"/>
<evidence type="ECO:0000313" key="4">
    <source>
        <dbReference type="EMBL" id="PZW38637.1"/>
    </source>
</evidence>
<organism evidence="4 5">
    <name type="scientific">Mesonia algae</name>
    <dbReference type="NCBI Taxonomy" id="213248"/>
    <lineage>
        <taxon>Bacteria</taxon>
        <taxon>Pseudomonadati</taxon>
        <taxon>Bacteroidota</taxon>
        <taxon>Flavobacteriia</taxon>
        <taxon>Flavobacteriales</taxon>
        <taxon>Flavobacteriaceae</taxon>
        <taxon>Mesonia</taxon>
    </lineage>
</organism>
<keyword evidence="2" id="KW-1133">Transmembrane helix</keyword>
<dbReference type="Proteomes" id="UP000249542">
    <property type="component" value="Unassembled WGS sequence"/>
</dbReference>
<comment type="similarity">
    <text evidence="1">Belongs to the glycosyltransferase 2 family. WaaE/KdtX subfamily.</text>
</comment>
<feature type="transmembrane region" description="Helical" evidence="2">
    <location>
        <begin position="6"/>
        <end position="23"/>
    </location>
</feature>
<dbReference type="PANTHER" id="PTHR43630:SF2">
    <property type="entry name" value="GLYCOSYLTRANSFERASE"/>
    <property type="match status" value="1"/>
</dbReference>
<name>A0A2W7IH57_9FLAO</name>
<comment type="caution">
    <text evidence="4">The sequence shown here is derived from an EMBL/GenBank/DDBJ whole genome shotgun (WGS) entry which is preliminary data.</text>
</comment>
<feature type="transmembrane region" description="Helical" evidence="2">
    <location>
        <begin position="307"/>
        <end position="331"/>
    </location>
</feature>
<evidence type="ECO:0000259" key="3">
    <source>
        <dbReference type="Pfam" id="PF00535"/>
    </source>
</evidence>
<reference evidence="4 5" key="1">
    <citation type="submission" date="2018-06" db="EMBL/GenBank/DDBJ databases">
        <title>Genomic Encyclopedia of Archaeal and Bacterial Type Strains, Phase II (KMG-II): from individual species to whole genera.</title>
        <authorList>
            <person name="Goeker M."/>
        </authorList>
    </citation>
    <scope>NUCLEOTIDE SEQUENCE [LARGE SCALE GENOMIC DNA]</scope>
    <source>
        <strain evidence="4 5">DSM 15361</strain>
    </source>
</reference>
<dbReference type="InterPro" id="IPR001173">
    <property type="entry name" value="Glyco_trans_2-like"/>
</dbReference>
<evidence type="ECO:0000313" key="5">
    <source>
        <dbReference type="Proteomes" id="UP000249542"/>
    </source>
</evidence>
<dbReference type="SUPFAM" id="SSF53448">
    <property type="entry name" value="Nucleotide-diphospho-sugar transferases"/>
    <property type="match status" value="1"/>
</dbReference>
<keyword evidence="4" id="KW-0808">Transferase</keyword>
<sequence>MLIIVLIILLAYISIMVWLFLGIKKLQFSRVKSLTATSSFSICIPFRNEELYVENLLYSLKNIDYPTHLYEIILVNDFSSDASVAICKSFLEVHPYVNAQIIHAQNPHSTSPKKEALLQAIKLSTKEYIITTDADCEVSPKWLQGFNNKIKENQADFIAGPVSYFSTKNFLNYFQRLDFLSLQAATLGGFGQRHPFLCNGANLCYKKDTFFNVNAFAGNHHIASGDDIFLLEKMIENKKNIQYVASAEAMVFTHATKSWKALFLQRLRWASKTTASKSVYSKSIGVVIFLANAGLVIMGILCIFKSAYLLFFFEYLFIKMIIDFVVLIKVADLFKLSILKKDYLYVSFIYPIFIAATAILSLFKSYSWKERTFKK</sequence>
<gene>
    <name evidence="4" type="ORF">LX95_02659</name>
</gene>
<keyword evidence="2" id="KW-0472">Membrane</keyword>
<dbReference type="InterPro" id="IPR029044">
    <property type="entry name" value="Nucleotide-diphossugar_trans"/>
</dbReference>
<evidence type="ECO:0000256" key="1">
    <source>
        <dbReference type="ARBA" id="ARBA00038494"/>
    </source>
</evidence>
<dbReference type="GO" id="GO:0016740">
    <property type="term" value="F:transferase activity"/>
    <property type="evidence" value="ECO:0007669"/>
    <property type="project" value="UniProtKB-KW"/>
</dbReference>